<accession>A0A2I0LEA5</accession>
<gene>
    <name evidence="1" type="ORF">CRG98_000631</name>
</gene>
<keyword evidence="2" id="KW-1185">Reference proteome</keyword>
<dbReference type="EMBL" id="PGOL01000023">
    <property type="protein sequence ID" value="PKI78990.1"/>
    <property type="molecule type" value="Genomic_DNA"/>
</dbReference>
<sequence>MYHELIFEIFLNLVIDCSRTQAISLEGEVIGRGATDLPPPSLFLSSRSDLVRGERSSGGRPLMLVMTSSRGGCRDGALDLPSPSLFPGLEELEERVVGMEGPSICP</sequence>
<proteinExistence type="predicted"/>
<dbReference type="AlphaFoldDB" id="A0A2I0LEA5"/>
<name>A0A2I0LEA5_PUNGR</name>
<organism evidence="1 2">
    <name type="scientific">Punica granatum</name>
    <name type="common">Pomegranate</name>
    <dbReference type="NCBI Taxonomy" id="22663"/>
    <lineage>
        <taxon>Eukaryota</taxon>
        <taxon>Viridiplantae</taxon>
        <taxon>Streptophyta</taxon>
        <taxon>Embryophyta</taxon>
        <taxon>Tracheophyta</taxon>
        <taxon>Spermatophyta</taxon>
        <taxon>Magnoliopsida</taxon>
        <taxon>eudicotyledons</taxon>
        <taxon>Gunneridae</taxon>
        <taxon>Pentapetalae</taxon>
        <taxon>rosids</taxon>
        <taxon>malvids</taxon>
        <taxon>Myrtales</taxon>
        <taxon>Lythraceae</taxon>
        <taxon>Punica</taxon>
    </lineage>
</organism>
<dbReference type="Proteomes" id="UP000233551">
    <property type="component" value="Unassembled WGS sequence"/>
</dbReference>
<reference evidence="1 2" key="1">
    <citation type="submission" date="2017-11" db="EMBL/GenBank/DDBJ databases">
        <title>De-novo sequencing of pomegranate (Punica granatum L.) genome.</title>
        <authorList>
            <person name="Akparov Z."/>
            <person name="Amiraslanov A."/>
            <person name="Hajiyeva S."/>
            <person name="Abbasov M."/>
            <person name="Kaur K."/>
            <person name="Hamwieh A."/>
            <person name="Solovyev V."/>
            <person name="Salamov A."/>
            <person name="Braich B."/>
            <person name="Kosarev P."/>
            <person name="Mahmoud A."/>
            <person name="Hajiyev E."/>
            <person name="Babayeva S."/>
            <person name="Izzatullayeva V."/>
            <person name="Mammadov A."/>
            <person name="Mammadov A."/>
            <person name="Sharifova S."/>
            <person name="Ojaghi J."/>
            <person name="Eynullazada K."/>
            <person name="Bayramov B."/>
            <person name="Abdulazimova A."/>
            <person name="Shahmuradov I."/>
        </authorList>
    </citation>
    <scope>NUCLEOTIDE SEQUENCE [LARGE SCALE GENOMIC DNA]</scope>
    <source>
        <strain evidence="2">cv. AG2017</strain>
        <tissue evidence="1">Leaf</tissue>
    </source>
</reference>
<evidence type="ECO:0000313" key="2">
    <source>
        <dbReference type="Proteomes" id="UP000233551"/>
    </source>
</evidence>
<protein>
    <submittedName>
        <fullName evidence="1">Uncharacterized protein</fullName>
    </submittedName>
</protein>
<evidence type="ECO:0000313" key="1">
    <source>
        <dbReference type="EMBL" id="PKI78990.1"/>
    </source>
</evidence>
<comment type="caution">
    <text evidence="1">The sequence shown here is derived from an EMBL/GenBank/DDBJ whole genome shotgun (WGS) entry which is preliminary data.</text>
</comment>